<evidence type="ECO:0000313" key="1">
    <source>
        <dbReference type="EMBL" id="BBE20165.1"/>
    </source>
</evidence>
<organism evidence="1 2">
    <name type="scientific">Aquipluma nitroreducens</name>
    <dbReference type="NCBI Taxonomy" id="2010828"/>
    <lineage>
        <taxon>Bacteria</taxon>
        <taxon>Pseudomonadati</taxon>
        <taxon>Bacteroidota</taxon>
        <taxon>Bacteroidia</taxon>
        <taxon>Marinilabiliales</taxon>
        <taxon>Prolixibacteraceae</taxon>
        <taxon>Aquipluma</taxon>
    </lineage>
</organism>
<keyword evidence="2" id="KW-1185">Reference proteome</keyword>
<dbReference type="Pfam" id="PF10771">
    <property type="entry name" value="DUF2582"/>
    <property type="match status" value="1"/>
</dbReference>
<sequence length="67" mass="7832">METIRIDSDAGIIWQVINDNKDIKITDLKKQTKMEIKNIYLALGWLARENKVLFSERENELAISLIQ</sequence>
<dbReference type="KEGG" id="anf:AQPE_4356"/>
<dbReference type="EMBL" id="AP018694">
    <property type="protein sequence ID" value="BBE20165.1"/>
    <property type="molecule type" value="Genomic_DNA"/>
</dbReference>
<reference evidence="1" key="1">
    <citation type="journal article" date="2020" name="Int. J. Syst. Evol. Microbiol.">
        <title>Aquipluma nitroreducens gen. nov. sp. nov., a novel facultatively anaerobic bacterium isolated from a freshwater lake.</title>
        <authorList>
            <person name="Watanabe M."/>
            <person name="Kojima H."/>
            <person name="Fukui M."/>
        </authorList>
    </citation>
    <scope>NUCLEOTIDE SEQUENCE</scope>
    <source>
        <strain evidence="1">MeG22</strain>
    </source>
</reference>
<proteinExistence type="predicted"/>
<dbReference type="InterPro" id="IPR019707">
    <property type="entry name" value="DUF2582"/>
</dbReference>
<dbReference type="RefSeq" id="WP_318348340.1">
    <property type="nucleotide sequence ID" value="NZ_AP018694.1"/>
</dbReference>
<name>A0A5K7SFA1_9BACT</name>
<accession>A0A5K7SFA1</accession>
<protein>
    <recommendedName>
        <fullName evidence="3">Winged helix-turn-helix domain-containing protein</fullName>
    </recommendedName>
</protein>
<dbReference type="InterPro" id="IPR036388">
    <property type="entry name" value="WH-like_DNA-bd_sf"/>
</dbReference>
<evidence type="ECO:0008006" key="3">
    <source>
        <dbReference type="Google" id="ProtNLM"/>
    </source>
</evidence>
<dbReference type="Gene3D" id="1.10.10.10">
    <property type="entry name" value="Winged helix-like DNA-binding domain superfamily/Winged helix DNA-binding domain"/>
    <property type="match status" value="1"/>
</dbReference>
<dbReference type="Proteomes" id="UP001193389">
    <property type="component" value="Chromosome"/>
</dbReference>
<dbReference type="AlphaFoldDB" id="A0A5K7SFA1"/>
<gene>
    <name evidence="1" type="ORF">AQPE_4356</name>
</gene>
<evidence type="ECO:0000313" key="2">
    <source>
        <dbReference type="Proteomes" id="UP001193389"/>
    </source>
</evidence>